<evidence type="ECO:0000256" key="1">
    <source>
        <dbReference type="ARBA" id="ARBA00022649"/>
    </source>
</evidence>
<evidence type="ECO:0000313" key="3">
    <source>
        <dbReference type="Proteomes" id="UP000326903"/>
    </source>
</evidence>
<organism evidence="2 3">
    <name type="scientific">Ginsengibacter hankyongi</name>
    <dbReference type="NCBI Taxonomy" id="2607284"/>
    <lineage>
        <taxon>Bacteria</taxon>
        <taxon>Pseudomonadati</taxon>
        <taxon>Bacteroidota</taxon>
        <taxon>Chitinophagia</taxon>
        <taxon>Chitinophagales</taxon>
        <taxon>Chitinophagaceae</taxon>
        <taxon>Ginsengibacter</taxon>
    </lineage>
</organism>
<keyword evidence="1" id="KW-1277">Toxin-antitoxin system</keyword>
<dbReference type="Pfam" id="PF05016">
    <property type="entry name" value="ParE_toxin"/>
    <property type="match status" value="1"/>
</dbReference>
<dbReference type="RefSeq" id="WP_150414265.1">
    <property type="nucleotide sequence ID" value="NZ_VYQF01000001.1"/>
</dbReference>
<name>A0A5J5ILX9_9BACT</name>
<sequence length="105" mass="12610">MSYKYAFDPIAADEYENAFNWYEQKSIIAADNFILAVQKAITAICANPYRYRNIYKKLRELNLKKYPYNLIYFIDDDKKLITIISVYHHKRNPKGKYDKSKLKKK</sequence>
<keyword evidence="3" id="KW-1185">Reference proteome</keyword>
<dbReference type="Gene3D" id="3.30.2310.20">
    <property type="entry name" value="RelE-like"/>
    <property type="match status" value="1"/>
</dbReference>
<evidence type="ECO:0000313" key="2">
    <source>
        <dbReference type="EMBL" id="KAA9042136.1"/>
    </source>
</evidence>
<dbReference type="InterPro" id="IPR007712">
    <property type="entry name" value="RelE/ParE_toxin"/>
</dbReference>
<dbReference type="SUPFAM" id="SSF143011">
    <property type="entry name" value="RelE-like"/>
    <property type="match status" value="1"/>
</dbReference>
<dbReference type="InterPro" id="IPR035093">
    <property type="entry name" value="RelE/ParE_toxin_dom_sf"/>
</dbReference>
<gene>
    <name evidence="2" type="ORF">FW778_08995</name>
</gene>
<protein>
    <submittedName>
        <fullName evidence="2">Type II toxin-antitoxin system RelE/ParE family toxin</fullName>
    </submittedName>
</protein>
<reference evidence="2 3" key="1">
    <citation type="submission" date="2019-09" db="EMBL/GenBank/DDBJ databases">
        <title>Draft genome sequence of Ginsengibacter sp. BR5-29.</title>
        <authorList>
            <person name="Im W.-T."/>
        </authorList>
    </citation>
    <scope>NUCLEOTIDE SEQUENCE [LARGE SCALE GENOMIC DNA]</scope>
    <source>
        <strain evidence="2 3">BR5-29</strain>
    </source>
</reference>
<comment type="caution">
    <text evidence="2">The sequence shown here is derived from an EMBL/GenBank/DDBJ whole genome shotgun (WGS) entry which is preliminary data.</text>
</comment>
<dbReference type="EMBL" id="VYQF01000001">
    <property type="protein sequence ID" value="KAA9042136.1"/>
    <property type="molecule type" value="Genomic_DNA"/>
</dbReference>
<dbReference type="Proteomes" id="UP000326903">
    <property type="component" value="Unassembled WGS sequence"/>
</dbReference>
<proteinExistence type="predicted"/>
<dbReference type="AlphaFoldDB" id="A0A5J5ILX9"/>
<accession>A0A5J5ILX9</accession>